<dbReference type="PANTHER" id="PTHR42812:SF12">
    <property type="entry name" value="BETA-XYLOSIDASE-RELATED"/>
    <property type="match status" value="1"/>
</dbReference>
<sequence length="532" mass="56237">MPMTTTPPGRYLNPVLDADWPDPDVIRDGDTYVMVASSFNRAPGLPVLTSPDLVNWAIASHALAAVPPDDHFSLPRHGEGIWAPAIRRHGEDLVIVYPDPDHGIFSTRARSAAGPWSAPTLLLAGSGLIDPCPLWDDDGRAYLVHGWAASRAGVKNRLTVVEVASDLSRPVGRPRTVIDGDALPGYTTLEGPKFYKRNGWYWIFAPAGGVSIGWQSAFRSRDAFGPYEDRIVLAQGDSPVNGPHQGAWVDTPDGADWFLHFSDRGPYGRVVHLQPMAWDAGGWPVLGKPGPDGVGQPVLSHEAPVPGTVQAGHGPDGSDDFTAAELGPQWHWQANPAPHWAHPDGSGALALTAVPADRGDLRSLGNVLGQVLPGQPVTATTSLSLPDGVPGTRAGLVVLGRAYCWLGLEHTDDGVTVAAGRLLDGVTEERVHRADQPASATIEIRLTSDGAGSADLAYRLPGTADWVPAVDGFAVRPGRWIGAELGLFAAAPVGTDEDVRARFGPVTLSTHAATYAAQVHDHAHASTAEVTA</sequence>
<evidence type="ECO:0000313" key="7">
    <source>
        <dbReference type="Proteomes" id="UP000826651"/>
    </source>
</evidence>
<dbReference type="Pfam" id="PF17851">
    <property type="entry name" value="GH43_C2"/>
    <property type="match status" value="1"/>
</dbReference>
<feature type="domain" description="Beta-xylosidase C-terminal Concanavalin A-like" evidence="5">
    <location>
        <begin position="318"/>
        <end position="503"/>
    </location>
</feature>
<dbReference type="InterPro" id="IPR051795">
    <property type="entry name" value="Glycosyl_Hydrlase_43"/>
</dbReference>
<keyword evidence="7" id="KW-1185">Reference proteome</keyword>
<dbReference type="Gene3D" id="2.115.10.20">
    <property type="entry name" value="Glycosyl hydrolase domain, family 43"/>
    <property type="match status" value="1"/>
</dbReference>
<proteinExistence type="inferred from homology"/>
<dbReference type="Gene3D" id="2.60.120.200">
    <property type="match status" value="1"/>
</dbReference>
<dbReference type="SUPFAM" id="SSF49899">
    <property type="entry name" value="Concanavalin A-like lectins/glucanases"/>
    <property type="match status" value="1"/>
</dbReference>
<dbReference type="InterPro" id="IPR013320">
    <property type="entry name" value="ConA-like_dom_sf"/>
</dbReference>
<protein>
    <submittedName>
        <fullName evidence="6">Family 43 glycosylhydrolase</fullName>
    </submittedName>
</protein>
<gene>
    <name evidence="6" type="ORF">KCQ71_18120</name>
</gene>
<keyword evidence="3 4" id="KW-0326">Glycosidase</keyword>
<dbReference type="InterPro" id="IPR041542">
    <property type="entry name" value="GH43_C2"/>
</dbReference>
<dbReference type="RefSeq" id="WP_223408505.1">
    <property type="nucleotide sequence ID" value="NZ_JAGSHT010000017.1"/>
</dbReference>
<dbReference type="InterPro" id="IPR006710">
    <property type="entry name" value="Glyco_hydro_43"/>
</dbReference>
<accession>A0ABS7SCI2</accession>
<dbReference type="Pfam" id="PF04616">
    <property type="entry name" value="Glyco_hydro_43"/>
    <property type="match status" value="1"/>
</dbReference>
<comment type="similarity">
    <text evidence="1 4">Belongs to the glycosyl hydrolase 43 family.</text>
</comment>
<evidence type="ECO:0000256" key="1">
    <source>
        <dbReference type="ARBA" id="ARBA00009865"/>
    </source>
</evidence>
<dbReference type="CDD" id="cd09001">
    <property type="entry name" value="GH43_FsAxh1-like"/>
    <property type="match status" value="1"/>
</dbReference>
<comment type="caution">
    <text evidence="6">The sequence shown here is derived from an EMBL/GenBank/DDBJ whole genome shotgun (WGS) entry which is preliminary data.</text>
</comment>
<evidence type="ECO:0000256" key="3">
    <source>
        <dbReference type="ARBA" id="ARBA00023295"/>
    </source>
</evidence>
<organism evidence="6 7">
    <name type="scientific">Occultella gossypii</name>
    <dbReference type="NCBI Taxonomy" id="2800820"/>
    <lineage>
        <taxon>Bacteria</taxon>
        <taxon>Bacillati</taxon>
        <taxon>Actinomycetota</taxon>
        <taxon>Actinomycetes</taxon>
        <taxon>Micrococcales</taxon>
        <taxon>Ruaniaceae</taxon>
        <taxon>Occultella</taxon>
    </lineage>
</organism>
<dbReference type="PANTHER" id="PTHR42812">
    <property type="entry name" value="BETA-XYLOSIDASE"/>
    <property type="match status" value="1"/>
</dbReference>
<evidence type="ECO:0000313" key="6">
    <source>
        <dbReference type="EMBL" id="MBZ2198077.1"/>
    </source>
</evidence>
<dbReference type="Proteomes" id="UP000826651">
    <property type="component" value="Unassembled WGS sequence"/>
</dbReference>
<dbReference type="SUPFAM" id="SSF75005">
    <property type="entry name" value="Arabinanase/levansucrase/invertase"/>
    <property type="match status" value="1"/>
</dbReference>
<name>A0ABS7SCI2_9MICO</name>
<keyword evidence="2 4" id="KW-0378">Hydrolase</keyword>
<dbReference type="EMBL" id="JAGSHT010000017">
    <property type="protein sequence ID" value="MBZ2198077.1"/>
    <property type="molecule type" value="Genomic_DNA"/>
</dbReference>
<evidence type="ECO:0000259" key="5">
    <source>
        <dbReference type="Pfam" id="PF17851"/>
    </source>
</evidence>
<evidence type="ECO:0000256" key="4">
    <source>
        <dbReference type="RuleBase" id="RU361187"/>
    </source>
</evidence>
<evidence type="ECO:0000256" key="2">
    <source>
        <dbReference type="ARBA" id="ARBA00022801"/>
    </source>
</evidence>
<dbReference type="InterPro" id="IPR023296">
    <property type="entry name" value="Glyco_hydro_beta-prop_sf"/>
</dbReference>
<reference evidence="6 7" key="1">
    <citation type="submission" date="2021-04" db="EMBL/GenBank/DDBJ databases">
        <title>Ruania sp. nov., isolated from sandy soil of mangrove forest.</title>
        <authorList>
            <person name="Ge X."/>
            <person name="Huang R."/>
            <person name="Liu W."/>
        </authorList>
    </citation>
    <scope>NUCLEOTIDE SEQUENCE [LARGE SCALE GENOMIC DNA]</scope>
    <source>
        <strain evidence="6 7">N2-46</strain>
    </source>
</reference>